<dbReference type="PANTHER" id="PTHR15715:SF37">
    <property type="entry name" value="LD47843P"/>
    <property type="match status" value="1"/>
</dbReference>
<evidence type="ECO:0000313" key="4">
    <source>
        <dbReference type="Proteomes" id="UP000887575"/>
    </source>
</evidence>
<keyword evidence="1" id="KW-0175">Coiled coil</keyword>
<dbReference type="Proteomes" id="UP000887575">
    <property type="component" value="Unassembled WGS sequence"/>
</dbReference>
<evidence type="ECO:0000256" key="1">
    <source>
        <dbReference type="SAM" id="Coils"/>
    </source>
</evidence>
<organism evidence="4 5">
    <name type="scientific">Mesorhabditis belari</name>
    <dbReference type="NCBI Taxonomy" id="2138241"/>
    <lineage>
        <taxon>Eukaryota</taxon>
        <taxon>Metazoa</taxon>
        <taxon>Ecdysozoa</taxon>
        <taxon>Nematoda</taxon>
        <taxon>Chromadorea</taxon>
        <taxon>Rhabditida</taxon>
        <taxon>Rhabditina</taxon>
        <taxon>Rhabditomorpha</taxon>
        <taxon>Rhabditoidea</taxon>
        <taxon>Rhabditidae</taxon>
        <taxon>Mesorhabditinae</taxon>
        <taxon>Mesorhabditis</taxon>
    </lineage>
</organism>
<keyword evidence="2" id="KW-0812">Transmembrane</keyword>
<feature type="domain" description="FHA" evidence="3">
    <location>
        <begin position="31"/>
        <end position="86"/>
    </location>
</feature>
<keyword evidence="2" id="KW-1133">Transmembrane helix</keyword>
<keyword evidence="4" id="KW-1185">Reference proteome</keyword>
<reference evidence="5" key="1">
    <citation type="submission" date="2024-02" db="UniProtKB">
        <authorList>
            <consortium name="WormBaseParasite"/>
        </authorList>
    </citation>
    <scope>IDENTIFICATION</scope>
</reference>
<dbReference type="PANTHER" id="PTHR15715">
    <property type="entry name" value="CENTROSOMAL PROTEIN OF 170 KDA"/>
    <property type="match status" value="1"/>
</dbReference>
<sequence>MKGPMIVLNPCAQSHPFDERRCQVGNAQDPLKIGRSVARLKPATENAVFDCKVLSRNHAIVWFSDGAFMIKDTKSSNGTFVNNERLGQTGEDSAPQQINTGDIIQFGVEIVENANKVSHGCILAMVRLFDENGEEMESQANSLESSSTNQSFVGSLVTSQQLFQIQQLLKEALLREKYRDEKIGQLNSQLESAELATDRAWKSFLSEDRLLARIGVLEGQLALKGKDDNTIRNEMHQLLADKAEYMEKTHNEINKAREQRVEAELRLSDTERSLLTLEEEFQIMKQKYETLINYNATVTSALEEVRSENTKLVHELEAKVEFLKSEPENQLQQDDAILPQIKSEDDLEAKEEAEGEEDEEVLSEAFVELSGDELDIDGKEELANKELVEELARLKEENTMLQATLKNYQSEIATLRVEAATRQFGLDEPIDPAVSTELDESALQQRIPHLDNVILLSIIPLFSFIVLLIRYAYTWIARKIGCKRD</sequence>
<dbReference type="InterPro" id="IPR008984">
    <property type="entry name" value="SMAD_FHA_dom_sf"/>
</dbReference>
<dbReference type="Pfam" id="PF00498">
    <property type="entry name" value="FHA"/>
    <property type="match status" value="1"/>
</dbReference>
<feature type="transmembrane region" description="Helical" evidence="2">
    <location>
        <begin position="453"/>
        <end position="473"/>
    </location>
</feature>
<dbReference type="SMART" id="SM00240">
    <property type="entry name" value="FHA"/>
    <property type="match status" value="1"/>
</dbReference>
<evidence type="ECO:0000259" key="3">
    <source>
        <dbReference type="PROSITE" id="PS50006"/>
    </source>
</evidence>
<proteinExistence type="predicted"/>
<feature type="coiled-coil region" evidence="1">
    <location>
        <begin position="384"/>
        <end position="418"/>
    </location>
</feature>
<dbReference type="CDD" id="cd22679">
    <property type="entry name" value="FHA_SLMAP"/>
    <property type="match status" value="1"/>
</dbReference>
<evidence type="ECO:0000256" key="2">
    <source>
        <dbReference type="SAM" id="Phobius"/>
    </source>
</evidence>
<dbReference type="InterPro" id="IPR051176">
    <property type="entry name" value="Cent_Immune-Sig_Mod"/>
</dbReference>
<keyword evidence="2" id="KW-0472">Membrane</keyword>
<feature type="coiled-coil region" evidence="1">
    <location>
        <begin position="246"/>
        <end position="287"/>
    </location>
</feature>
<dbReference type="AlphaFoldDB" id="A0AAF3F492"/>
<dbReference type="PROSITE" id="PS50006">
    <property type="entry name" value="FHA_DOMAIN"/>
    <property type="match status" value="1"/>
</dbReference>
<dbReference type="Gene3D" id="2.60.200.20">
    <property type="match status" value="1"/>
</dbReference>
<dbReference type="InterPro" id="IPR000253">
    <property type="entry name" value="FHA_dom"/>
</dbReference>
<accession>A0AAF3F492</accession>
<dbReference type="WBParaSite" id="MBELARI_LOCUS21194">
    <property type="protein sequence ID" value="MBELARI_LOCUS21194"/>
    <property type="gene ID" value="MBELARI_LOCUS21194"/>
</dbReference>
<dbReference type="SUPFAM" id="SSF49879">
    <property type="entry name" value="SMAD/FHA domain"/>
    <property type="match status" value="1"/>
</dbReference>
<name>A0AAF3F492_9BILA</name>
<protein>
    <submittedName>
        <fullName evidence="5">FHA domain-containing protein</fullName>
    </submittedName>
</protein>
<evidence type="ECO:0000313" key="5">
    <source>
        <dbReference type="WBParaSite" id="MBELARI_LOCUS21194"/>
    </source>
</evidence>